<name>A0A0K0FZM4_STRVS</name>
<organism evidence="1 2">
    <name type="scientific">Strongyloides venezuelensis</name>
    <name type="common">Threadworm</name>
    <dbReference type="NCBI Taxonomy" id="75913"/>
    <lineage>
        <taxon>Eukaryota</taxon>
        <taxon>Metazoa</taxon>
        <taxon>Ecdysozoa</taxon>
        <taxon>Nematoda</taxon>
        <taxon>Chromadorea</taxon>
        <taxon>Rhabditida</taxon>
        <taxon>Tylenchina</taxon>
        <taxon>Panagrolaimomorpha</taxon>
        <taxon>Strongyloidoidea</taxon>
        <taxon>Strongyloididae</taxon>
        <taxon>Strongyloides</taxon>
    </lineage>
</organism>
<proteinExistence type="predicted"/>
<dbReference type="Proteomes" id="UP000035680">
    <property type="component" value="Unassembled WGS sequence"/>
</dbReference>
<reference evidence="1" key="1">
    <citation type="submission" date="2014-07" db="EMBL/GenBank/DDBJ databases">
        <authorList>
            <person name="Martin A.A"/>
            <person name="De Silva N."/>
        </authorList>
    </citation>
    <scope>NUCLEOTIDE SEQUENCE</scope>
</reference>
<dbReference type="WBParaSite" id="SVE_1790300.1">
    <property type="protein sequence ID" value="SVE_1790300.1"/>
    <property type="gene ID" value="SVE_1790300"/>
</dbReference>
<evidence type="ECO:0000313" key="2">
    <source>
        <dbReference type="WBParaSite" id="SVE_1790300.1"/>
    </source>
</evidence>
<protein>
    <submittedName>
        <fullName evidence="2">E3 ubiquitin-protein ligase E3D</fullName>
    </submittedName>
</protein>
<accession>A0A0K0FZM4</accession>
<keyword evidence="1" id="KW-1185">Reference proteome</keyword>
<reference evidence="2" key="2">
    <citation type="submission" date="2015-08" db="UniProtKB">
        <authorList>
            <consortium name="WormBaseParasite"/>
        </authorList>
    </citation>
    <scope>IDENTIFICATION</scope>
</reference>
<dbReference type="AlphaFoldDB" id="A0A0K0FZM4"/>
<dbReference type="STRING" id="75913.A0A0K0FZM4"/>
<evidence type="ECO:0000313" key="1">
    <source>
        <dbReference type="Proteomes" id="UP000035680"/>
    </source>
</evidence>
<sequence length="147" mass="16988">MSKSCFKTWKDSKSGVSFRCPKCSKIILKNDCHLVYDRSDDILEGTNKAETSEIPVCKYNVQFDFMDNNFLVYGTINKRTNYEVWSLILVGFVLPTSTEGNFIEKIDCRDDITRHAVNFNKSLCTAIDFKNSEMILLNIWLDFKSLV</sequence>